<dbReference type="InterPro" id="IPR000835">
    <property type="entry name" value="HTH_MarR-typ"/>
</dbReference>
<gene>
    <name evidence="6" type="ORF">I6G68_06120</name>
    <name evidence="5" type="ORF">ODY43_01395</name>
</gene>
<evidence type="ECO:0000313" key="7">
    <source>
        <dbReference type="Proteomes" id="UP000594771"/>
    </source>
</evidence>
<evidence type="ECO:0000256" key="1">
    <source>
        <dbReference type="ARBA" id="ARBA00023015"/>
    </source>
</evidence>
<keyword evidence="2" id="KW-0238">DNA-binding</keyword>
<protein>
    <submittedName>
        <fullName evidence="6">MarR family transcriptional regulator</fullName>
    </submittedName>
</protein>
<dbReference type="InterPro" id="IPR036390">
    <property type="entry name" value="WH_DNA-bd_sf"/>
</dbReference>
<dbReference type="Pfam" id="PF12802">
    <property type="entry name" value="MarR_2"/>
    <property type="match status" value="1"/>
</dbReference>
<dbReference type="Proteomes" id="UP001069145">
    <property type="component" value="Unassembled WGS sequence"/>
</dbReference>
<evidence type="ECO:0000256" key="3">
    <source>
        <dbReference type="ARBA" id="ARBA00023163"/>
    </source>
</evidence>
<evidence type="ECO:0000313" key="6">
    <source>
        <dbReference type="EMBL" id="QPS00967.1"/>
    </source>
</evidence>
<dbReference type="OrthoDB" id="2612963at2"/>
<dbReference type="SMART" id="SM00347">
    <property type="entry name" value="HTH_MARR"/>
    <property type="match status" value="1"/>
</dbReference>
<dbReference type="RefSeq" id="WP_060778170.1">
    <property type="nucleotide sequence ID" value="NZ_CAJHLF010000002.1"/>
</dbReference>
<dbReference type="PROSITE" id="PS50995">
    <property type="entry name" value="HTH_MARR_2"/>
    <property type="match status" value="1"/>
</dbReference>
<dbReference type="EMBL" id="CP065662">
    <property type="protein sequence ID" value="QPS00967.1"/>
    <property type="molecule type" value="Genomic_DNA"/>
</dbReference>
<dbReference type="PANTHER" id="PTHR42756:SF1">
    <property type="entry name" value="TRANSCRIPTIONAL REPRESSOR OF EMRAB OPERON"/>
    <property type="match status" value="1"/>
</dbReference>
<dbReference type="SUPFAM" id="SSF46785">
    <property type="entry name" value="Winged helix' DNA-binding domain"/>
    <property type="match status" value="1"/>
</dbReference>
<proteinExistence type="predicted"/>
<dbReference type="GO" id="GO:0003677">
    <property type="term" value="F:DNA binding"/>
    <property type="evidence" value="ECO:0007669"/>
    <property type="project" value="UniProtKB-KW"/>
</dbReference>
<dbReference type="GO" id="GO:0003700">
    <property type="term" value="F:DNA-binding transcription factor activity"/>
    <property type="evidence" value="ECO:0007669"/>
    <property type="project" value="InterPro"/>
</dbReference>
<dbReference type="Gene3D" id="1.10.10.10">
    <property type="entry name" value="Winged helix-like DNA-binding domain superfamily/Winged helix DNA-binding domain"/>
    <property type="match status" value="1"/>
</dbReference>
<dbReference type="PANTHER" id="PTHR42756">
    <property type="entry name" value="TRANSCRIPTIONAL REGULATOR, MARR"/>
    <property type="match status" value="1"/>
</dbReference>
<reference evidence="5" key="2">
    <citation type="submission" date="2022-09" db="EMBL/GenBank/DDBJ databases">
        <title>Aerococcus urinae taxonomy study.</title>
        <authorList>
            <person name="Christensen J."/>
            <person name="Senneby E."/>
        </authorList>
    </citation>
    <scope>NUCLEOTIDE SEQUENCE</scope>
    <source>
        <strain evidence="5">NLD-066-U95</strain>
    </source>
</reference>
<dbReference type="InterPro" id="IPR036388">
    <property type="entry name" value="WH-like_DNA-bd_sf"/>
</dbReference>
<dbReference type="GeneID" id="35767910"/>
<dbReference type="AlphaFoldDB" id="A0A0X8FFU0"/>
<evidence type="ECO:0000313" key="8">
    <source>
        <dbReference type="Proteomes" id="UP001069145"/>
    </source>
</evidence>
<evidence type="ECO:0000256" key="2">
    <source>
        <dbReference type="ARBA" id="ARBA00023125"/>
    </source>
</evidence>
<dbReference type="Proteomes" id="UP000594771">
    <property type="component" value="Chromosome"/>
</dbReference>
<evidence type="ECO:0000259" key="4">
    <source>
        <dbReference type="PROSITE" id="PS50995"/>
    </source>
</evidence>
<feature type="domain" description="HTH marR-type" evidence="4">
    <location>
        <begin position="5"/>
        <end position="137"/>
    </location>
</feature>
<dbReference type="EMBL" id="JAOTML010000001">
    <property type="protein sequence ID" value="MCY3052660.1"/>
    <property type="molecule type" value="Genomic_DNA"/>
</dbReference>
<keyword evidence="3" id="KW-0804">Transcription</keyword>
<name>A0A0X8FFU0_9LACT</name>
<keyword evidence="1" id="KW-0805">Transcription regulation</keyword>
<keyword evidence="8" id="KW-1185">Reference proteome</keyword>
<dbReference type="PRINTS" id="PR00598">
    <property type="entry name" value="HTHMARR"/>
</dbReference>
<dbReference type="KEGG" id="aun:AWM73_03935"/>
<organism evidence="6 7">
    <name type="scientific">Aerococcus urinae</name>
    <dbReference type="NCBI Taxonomy" id="1376"/>
    <lineage>
        <taxon>Bacteria</taxon>
        <taxon>Bacillati</taxon>
        <taxon>Bacillota</taxon>
        <taxon>Bacilli</taxon>
        <taxon>Lactobacillales</taxon>
        <taxon>Aerococcaceae</taxon>
        <taxon>Aerococcus</taxon>
    </lineage>
</organism>
<accession>A0A0X8FFU0</accession>
<reference evidence="6 7" key="1">
    <citation type="submission" date="2020-12" db="EMBL/GenBank/DDBJ databases">
        <title>FDA dAtabase for Regulatory Grade micrObial Sequences (FDA-ARGOS): Supporting development and validation of Infectious Disease Dx tests.</title>
        <authorList>
            <person name="Sproer C."/>
            <person name="Gronow S."/>
            <person name="Severitt S."/>
            <person name="Schroder I."/>
            <person name="Tallon L."/>
            <person name="Sadzewicz L."/>
            <person name="Zhao X."/>
            <person name="Boylan J."/>
            <person name="Ott S."/>
            <person name="Bowen H."/>
            <person name="Vavikolanu K."/>
            <person name="Mehta A."/>
            <person name="Aluvathingal J."/>
            <person name="Nadendla S."/>
            <person name="Lowell S."/>
            <person name="Myers T."/>
            <person name="Yan Y."/>
            <person name="Sichtig H."/>
        </authorList>
    </citation>
    <scope>NUCLEOTIDE SEQUENCE [LARGE SCALE GENOMIC DNA]</scope>
    <source>
        <strain evidence="6 7">FDAARGOS_911</strain>
    </source>
</reference>
<sequence length="143" mass="16774">MEFAKDHLSTLLFQVATLEKSYIDKQVKKANLNIIQAKSLYYIHLHPQLIQKELAEYLDKPHATTSNIVTSLESKGYLYRKQISGNEQKKYLFLTPQGEKLAKEIKFIFDQLEEIVTNNLSLNDKKEIQELLKRIHNNLQEQK</sequence>
<evidence type="ECO:0000313" key="5">
    <source>
        <dbReference type="EMBL" id="MCY3052660.1"/>
    </source>
</evidence>